<reference evidence="2" key="1">
    <citation type="submission" date="2018-07" db="EMBL/GenBank/DDBJ databases">
        <title>Complete Genome Sequence of Spiroplasma phoeniceum.</title>
        <authorList>
            <person name="Davis R.E."/>
            <person name="Shao J.Y."/>
            <person name="Zhao Y."/>
            <person name="Silver A."/>
            <person name="Stump z."/>
            <person name="Gasparich G."/>
        </authorList>
    </citation>
    <scope>NUCLEOTIDE SEQUENCE [LARGE SCALE GENOMIC DNA]</scope>
    <source>
        <strain evidence="2">P40</strain>
    </source>
</reference>
<proteinExistence type="predicted"/>
<keyword evidence="2" id="KW-1185">Reference proteome</keyword>
<dbReference type="Proteomes" id="UP000253689">
    <property type="component" value="Chromosome"/>
</dbReference>
<gene>
    <name evidence="1" type="ORF">SDAV_00452</name>
</gene>
<dbReference type="AlphaFoldDB" id="A0A345DMK8"/>
<dbReference type="RefSeq" id="WP_114564369.1">
    <property type="nucleotide sequence ID" value="NZ_CP031088.1"/>
</dbReference>
<sequence length="77" mass="9316">MANTSCGFNFSGYYEYLRKHYKKCSCNFKEYTNTDQIICKYNETSTGEFVNQTNWCQICKGWVHHNRYWALKKKFQS</sequence>
<protein>
    <submittedName>
        <fullName evidence="1">Uncharacterized protein</fullName>
    </submittedName>
</protein>
<dbReference type="EMBL" id="CP031088">
    <property type="protein sequence ID" value="AXF95446.1"/>
    <property type="molecule type" value="Genomic_DNA"/>
</dbReference>
<organism evidence="1 2">
    <name type="scientific">Spiroplasma phoeniceum P40</name>
    <dbReference type="NCBI Taxonomy" id="1276259"/>
    <lineage>
        <taxon>Bacteria</taxon>
        <taxon>Bacillati</taxon>
        <taxon>Mycoplasmatota</taxon>
        <taxon>Mollicutes</taxon>
        <taxon>Entomoplasmatales</taxon>
        <taxon>Spiroplasmataceae</taxon>
        <taxon>Spiroplasma</taxon>
    </lineage>
</organism>
<evidence type="ECO:0000313" key="1">
    <source>
        <dbReference type="EMBL" id="AXF95446.1"/>
    </source>
</evidence>
<evidence type="ECO:0000313" key="2">
    <source>
        <dbReference type="Proteomes" id="UP000253689"/>
    </source>
</evidence>
<name>A0A345DMK8_9MOLU</name>
<accession>A0A345DMK8</accession>
<dbReference type="KEGG" id="sphh:SDAV_00452"/>